<reference evidence="1" key="1">
    <citation type="journal article" date="2023" name="G3 (Bethesda)">
        <title>Whole genome assemblies of Zophobas morio and Tenebrio molitor.</title>
        <authorList>
            <person name="Kaur S."/>
            <person name="Stinson S.A."/>
            <person name="diCenzo G.C."/>
        </authorList>
    </citation>
    <scope>NUCLEOTIDE SEQUENCE</scope>
    <source>
        <strain evidence="1">QUZm001</strain>
    </source>
</reference>
<sequence length="123" mass="13711">MRLPLVLTPIYKKRFPSGGTHTLSMNWRLVGTASQNCANGARLAAYSTSCRPIGGRIRAVLIQLLCMRELLGHITSGGCYAEILPLHTNSIHNFWGPKSMFGGRSGSMRRWIRRHGRGDFLQT</sequence>
<proteinExistence type="predicted"/>
<organism evidence="1 3">
    <name type="scientific">Zophobas morio</name>
    <dbReference type="NCBI Taxonomy" id="2755281"/>
    <lineage>
        <taxon>Eukaryota</taxon>
        <taxon>Metazoa</taxon>
        <taxon>Ecdysozoa</taxon>
        <taxon>Arthropoda</taxon>
        <taxon>Hexapoda</taxon>
        <taxon>Insecta</taxon>
        <taxon>Pterygota</taxon>
        <taxon>Neoptera</taxon>
        <taxon>Endopterygota</taxon>
        <taxon>Coleoptera</taxon>
        <taxon>Polyphaga</taxon>
        <taxon>Cucujiformia</taxon>
        <taxon>Tenebrionidae</taxon>
        <taxon>Zophobas</taxon>
    </lineage>
</organism>
<dbReference type="EMBL" id="JALNTZ010000003">
    <property type="protein sequence ID" value="KAJ3658041.1"/>
    <property type="molecule type" value="Genomic_DNA"/>
</dbReference>
<comment type="caution">
    <text evidence="1">The sequence shown here is derived from an EMBL/GenBank/DDBJ whole genome shotgun (WGS) entry which is preliminary data.</text>
</comment>
<dbReference type="Proteomes" id="UP001168821">
    <property type="component" value="Unassembled WGS sequence"/>
</dbReference>
<protein>
    <submittedName>
        <fullName evidence="1">Uncharacterized protein</fullName>
    </submittedName>
</protein>
<gene>
    <name evidence="1" type="ORF">Zmor_009807</name>
    <name evidence="2" type="ORF">Zmor_009831</name>
</gene>
<evidence type="ECO:0000313" key="3">
    <source>
        <dbReference type="Proteomes" id="UP001168821"/>
    </source>
</evidence>
<keyword evidence="3" id="KW-1185">Reference proteome</keyword>
<evidence type="ECO:0000313" key="1">
    <source>
        <dbReference type="EMBL" id="KAJ3658041.1"/>
    </source>
</evidence>
<accession>A0AA38MIY8</accession>
<dbReference type="AlphaFoldDB" id="A0AA38MIY8"/>
<dbReference type="EMBL" id="JALNTZ010000003">
    <property type="protein sequence ID" value="KAJ3658065.1"/>
    <property type="molecule type" value="Genomic_DNA"/>
</dbReference>
<name>A0AA38MIY8_9CUCU</name>
<evidence type="ECO:0000313" key="2">
    <source>
        <dbReference type="EMBL" id="KAJ3658065.1"/>
    </source>
</evidence>